<keyword evidence="1" id="KW-0418">Kinase</keyword>
<keyword evidence="2" id="KW-1185">Reference proteome</keyword>
<keyword evidence="1" id="KW-0808">Transferase</keyword>
<accession>A0ACB7UC09</accession>
<organism evidence="1 2">
    <name type="scientific">Dioscorea alata</name>
    <name type="common">Purple yam</name>
    <dbReference type="NCBI Taxonomy" id="55571"/>
    <lineage>
        <taxon>Eukaryota</taxon>
        <taxon>Viridiplantae</taxon>
        <taxon>Streptophyta</taxon>
        <taxon>Embryophyta</taxon>
        <taxon>Tracheophyta</taxon>
        <taxon>Spermatophyta</taxon>
        <taxon>Magnoliopsida</taxon>
        <taxon>Liliopsida</taxon>
        <taxon>Dioscoreales</taxon>
        <taxon>Dioscoreaceae</taxon>
        <taxon>Dioscorea</taxon>
    </lineage>
</organism>
<evidence type="ECO:0000313" key="2">
    <source>
        <dbReference type="Proteomes" id="UP000827976"/>
    </source>
</evidence>
<sequence>MALLLLLLLLLPINSISSSPPCHKDHHKLLSLAFHSVSNFNLSHCPSSPLTILKLSSHNLTGTISWLYLTNISTLQVLDLSHNSLTGSIPGSFWSSSSSLTHLNLAGNHLGGTLRFPSSSSSLLSLNLSNNHFTKLSGLHHLSNLQVLDLSLNSINGVFPSDFPPLTNLHVLNLSFNNLSGFLSPKTLSKFGSSSFQKAGSLITSSLPPPPPPPPQNKNNNHKNNKKHKISYKIVAISATSVLLLLVTLLTITIFSLRRRRTRRRRKGDEIDKEKVVEQCAPWVAEAKWSSPVIIFEKPLMELTFADLATATSCFSKDSQLADGHRCGPLYRAVLAGDMHVVIRVLKDGASCDAEELSQLRHPNLLPILGYCLAGKEKLFLYEYMEKGDMRRWLNELPAARSGEEDEMLELCDWPARHKVALGVARGLAFLHQGSRRPVVHGHLVPANVLLDDEMEARVADFGVVDGGEGSVVEDVYGFGLLVLELVTGKGGGWSEKEVERVRTAVRGGRAAEVVDVELRRREECSPEMEKEMVEFVRVGYLCTAQCEMKRPTMQQVVGLLKDIRPTC</sequence>
<dbReference type="EMBL" id="CM037027">
    <property type="protein sequence ID" value="KAH7657765.1"/>
    <property type="molecule type" value="Genomic_DNA"/>
</dbReference>
<proteinExistence type="predicted"/>
<dbReference type="EC" id="2.7.11.1" evidence="1"/>
<keyword evidence="1" id="KW-0723">Serine/threonine-protein kinase</keyword>
<dbReference type="Proteomes" id="UP000827976">
    <property type="component" value="Chromosome 17"/>
</dbReference>
<gene>
    <name evidence="1" type="ORF">IHE45_17G043500</name>
</gene>
<evidence type="ECO:0000313" key="1">
    <source>
        <dbReference type="EMBL" id="KAH7657765.1"/>
    </source>
</evidence>
<protein>
    <submittedName>
        <fullName evidence="1">Non-specific serine/threonine protein kinase protein</fullName>
        <ecNumber evidence="1">2.7.11.1</ecNumber>
    </submittedName>
</protein>
<name>A0ACB7UC09_DIOAL</name>
<comment type="caution">
    <text evidence="1">The sequence shown here is derived from an EMBL/GenBank/DDBJ whole genome shotgun (WGS) entry which is preliminary data.</text>
</comment>
<reference evidence="2" key="1">
    <citation type="journal article" date="2022" name="Nat. Commun.">
        <title>Chromosome evolution and the genetic basis of agronomically important traits in greater yam.</title>
        <authorList>
            <person name="Bredeson J.V."/>
            <person name="Lyons J.B."/>
            <person name="Oniyinde I.O."/>
            <person name="Okereke N.R."/>
            <person name="Kolade O."/>
            <person name="Nnabue I."/>
            <person name="Nwadili C.O."/>
            <person name="Hribova E."/>
            <person name="Parker M."/>
            <person name="Nwogha J."/>
            <person name="Shu S."/>
            <person name="Carlson J."/>
            <person name="Kariba R."/>
            <person name="Muthemba S."/>
            <person name="Knop K."/>
            <person name="Barton G.J."/>
            <person name="Sherwood A.V."/>
            <person name="Lopez-Montes A."/>
            <person name="Asiedu R."/>
            <person name="Jamnadass R."/>
            <person name="Muchugi A."/>
            <person name="Goodstein D."/>
            <person name="Egesi C.N."/>
            <person name="Featherston J."/>
            <person name="Asfaw A."/>
            <person name="Simpson G.G."/>
            <person name="Dolezel J."/>
            <person name="Hendre P.S."/>
            <person name="Van Deynze A."/>
            <person name="Kumar P.L."/>
            <person name="Obidiegwu J.E."/>
            <person name="Bhattacharjee R."/>
            <person name="Rokhsar D.S."/>
        </authorList>
    </citation>
    <scope>NUCLEOTIDE SEQUENCE [LARGE SCALE GENOMIC DNA]</scope>
    <source>
        <strain evidence="2">cv. TDa95/00328</strain>
    </source>
</reference>